<keyword evidence="2" id="KW-0812">Transmembrane</keyword>
<proteinExistence type="predicted"/>
<dbReference type="EMBL" id="CP090958">
    <property type="protein sequence ID" value="WGW11918.1"/>
    <property type="molecule type" value="Genomic_DNA"/>
</dbReference>
<evidence type="ECO:0000313" key="3">
    <source>
        <dbReference type="EMBL" id="WGW11918.1"/>
    </source>
</evidence>
<feature type="compositionally biased region" description="Low complexity" evidence="1">
    <location>
        <begin position="50"/>
        <end position="62"/>
    </location>
</feature>
<dbReference type="RefSeq" id="WP_349638714.1">
    <property type="nucleotide sequence ID" value="NZ_CP090958.1"/>
</dbReference>
<feature type="compositionally biased region" description="Low complexity" evidence="1">
    <location>
        <begin position="9"/>
        <end position="20"/>
    </location>
</feature>
<feature type="region of interest" description="Disordered" evidence="1">
    <location>
        <begin position="1"/>
        <end position="99"/>
    </location>
</feature>
<name>A0ABY8QSF5_9MICO</name>
<feature type="transmembrane region" description="Helical" evidence="2">
    <location>
        <begin position="153"/>
        <end position="173"/>
    </location>
</feature>
<sequence length="178" mass="18392">MTENHHSKSPTTPESDSDSPAAQAPNDDLSAAAPSEVKSPTVQAPDVDLSAAARSEADSPAAEVHDPTWPAVPAYDGDRLGTPAYDNESPPGPHGVQYAGNQQVTAPVASPERPVRTTPRVSTIVWGVLLVVFGGGTVVTQLANLYIEPGLVLIAFTALAGLLLIGGAAISGLRREKR</sequence>
<evidence type="ECO:0000256" key="1">
    <source>
        <dbReference type="SAM" id="MobiDB-lite"/>
    </source>
</evidence>
<dbReference type="Proteomes" id="UP001209083">
    <property type="component" value="Chromosome"/>
</dbReference>
<feature type="transmembrane region" description="Helical" evidence="2">
    <location>
        <begin position="123"/>
        <end position="147"/>
    </location>
</feature>
<protein>
    <recommendedName>
        <fullName evidence="5">DUF308 domain-containing protein</fullName>
    </recommendedName>
</protein>
<accession>A0ABY8QSF5</accession>
<keyword evidence="2" id="KW-1133">Transmembrane helix</keyword>
<evidence type="ECO:0000313" key="4">
    <source>
        <dbReference type="Proteomes" id="UP001209083"/>
    </source>
</evidence>
<keyword evidence="4" id="KW-1185">Reference proteome</keyword>
<gene>
    <name evidence="3" type="ORF">LWF01_17805</name>
</gene>
<evidence type="ECO:0000256" key="2">
    <source>
        <dbReference type="SAM" id="Phobius"/>
    </source>
</evidence>
<keyword evidence="2" id="KW-0472">Membrane</keyword>
<organism evidence="3 4">
    <name type="scientific">Saxibacter everestensis</name>
    <dbReference type="NCBI Taxonomy" id="2909229"/>
    <lineage>
        <taxon>Bacteria</taxon>
        <taxon>Bacillati</taxon>
        <taxon>Actinomycetota</taxon>
        <taxon>Actinomycetes</taxon>
        <taxon>Micrococcales</taxon>
        <taxon>Brevibacteriaceae</taxon>
        <taxon>Saxibacter</taxon>
    </lineage>
</organism>
<reference evidence="3 4" key="1">
    <citation type="submission" date="2023-05" db="EMBL/GenBank/DDBJ databases">
        <title>Lithophilousrod everest ZFBP1038 complete genpme.</title>
        <authorList>
            <person name="Tian M."/>
        </authorList>
    </citation>
    <scope>NUCLEOTIDE SEQUENCE [LARGE SCALE GENOMIC DNA]</scope>
    <source>
        <strain evidence="3 4">ZFBP1038</strain>
    </source>
</reference>
<evidence type="ECO:0008006" key="5">
    <source>
        <dbReference type="Google" id="ProtNLM"/>
    </source>
</evidence>